<organism evidence="1 2">
    <name type="scientific">Streptococcus gallolyticus</name>
    <dbReference type="NCBI Taxonomy" id="315405"/>
    <lineage>
        <taxon>Bacteria</taxon>
        <taxon>Bacillati</taxon>
        <taxon>Bacillota</taxon>
        <taxon>Bacilli</taxon>
        <taxon>Lactobacillales</taxon>
        <taxon>Streptococcaceae</taxon>
        <taxon>Streptococcus</taxon>
    </lineage>
</organism>
<accession>A0A1H7XWF0</accession>
<gene>
    <name evidence="1" type="ORF">SAMN04487839_1208</name>
</gene>
<name>A0A1H7XWF0_9STRE</name>
<proteinExistence type="predicted"/>
<dbReference type="EMBL" id="FOBM01000020">
    <property type="protein sequence ID" value="SEM37995.1"/>
    <property type="molecule type" value="Genomic_DNA"/>
</dbReference>
<dbReference type="AlphaFoldDB" id="A0A1H7XWF0"/>
<protein>
    <submittedName>
        <fullName evidence="1">Uncharacterized protein</fullName>
    </submittedName>
</protein>
<evidence type="ECO:0000313" key="2">
    <source>
        <dbReference type="Proteomes" id="UP000182764"/>
    </source>
</evidence>
<dbReference type="Proteomes" id="UP000182764">
    <property type="component" value="Unassembled WGS sequence"/>
</dbReference>
<reference evidence="1 2" key="1">
    <citation type="submission" date="2016-10" db="EMBL/GenBank/DDBJ databases">
        <authorList>
            <person name="de Groot N.N."/>
        </authorList>
    </citation>
    <scope>NUCLEOTIDE SEQUENCE [LARGE SCALE GENOMIC DNA]</scope>
    <source>
        <strain evidence="1 2">VTM1R29</strain>
    </source>
</reference>
<dbReference type="RefSeq" id="WP_074596948.1">
    <property type="nucleotide sequence ID" value="NZ_FNUH01000015.1"/>
</dbReference>
<evidence type="ECO:0000313" key="1">
    <source>
        <dbReference type="EMBL" id="SEM37995.1"/>
    </source>
</evidence>
<sequence>MEQEKTIGYLESIFSAISITRLAETLKQFAQEVTITSEKTQGEVLNEFVTILIRNLSYKEFKRIAPYLFTYPRTLQKGKIEVNLINTSKQDYDYLKENIEQLLRKGEAENGKY</sequence>